<sequence>MTDTAGRRLNIVVPYRDREAHLRRFVPAIAAWFAGLDRPIDYRVTIVEQDVGLPFNRGALKNIGFLLGERTSDYTCLHDVDYLPLDADYSWAEVPTPILWYGAERRPVAPGTSDRTVTTDLDSSMGGVLLMPNAVMRQVDGYSNAYWGWGFEDFDFSLRIRARRIPTDRRKGRFEPLDHENDGFTPDAAPSEIALVNRQLFQALWSTGSIPKGDGLSTLTYNVLERRLCDLAGEAVADRFQIVRVRLGHRPRPDQLAAARTG</sequence>
<proteinExistence type="inferred from homology"/>
<evidence type="ECO:0000256" key="4">
    <source>
        <dbReference type="ARBA" id="ARBA00022676"/>
    </source>
</evidence>
<keyword evidence="8" id="KW-1133">Transmembrane helix</keyword>
<dbReference type="InterPro" id="IPR003859">
    <property type="entry name" value="Galactosyl_T"/>
</dbReference>
<evidence type="ECO:0000256" key="7">
    <source>
        <dbReference type="ARBA" id="ARBA00022968"/>
    </source>
</evidence>
<evidence type="ECO:0000256" key="10">
    <source>
        <dbReference type="ARBA" id="ARBA00023180"/>
    </source>
</evidence>
<dbReference type="InterPro" id="IPR029044">
    <property type="entry name" value="Nucleotide-diphossugar_trans"/>
</dbReference>
<organism evidence="13 14">
    <name type="scientific">Azospirillum oleiclasticum</name>
    <dbReference type="NCBI Taxonomy" id="2735135"/>
    <lineage>
        <taxon>Bacteria</taxon>
        <taxon>Pseudomonadati</taxon>
        <taxon>Pseudomonadota</taxon>
        <taxon>Alphaproteobacteria</taxon>
        <taxon>Rhodospirillales</taxon>
        <taxon>Azospirillaceae</taxon>
        <taxon>Azospirillum</taxon>
    </lineage>
</organism>
<keyword evidence="6" id="KW-0812">Transmembrane</keyword>
<evidence type="ECO:0000256" key="9">
    <source>
        <dbReference type="ARBA" id="ARBA00023136"/>
    </source>
</evidence>
<evidence type="ECO:0000259" key="12">
    <source>
        <dbReference type="Pfam" id="PF13733"/>
    </source>
</evidence>
<evidence type="ECO:0000313" key="13">
    <source>
        <dbReference type="EMBL" id="NYZ23421.1"/>
    </source>
</evidence>
<keyword evidence="5" id="KW-0808">Transferase</keyword>
<keyword evidence="14" id="KW-1185">Reference proteome</keyword>
<dbReference type="RefSeq" id="WP_180285198.1">
    <property type="nucleotide sequence ID" value="NZ_JABFDB010000027.1"/>
</dbReference>
<reference evidence="13 14" key="1">
    <citation type="submission" date="2020-05" db="EMBL/GenBank/DDBJ databases">
        <title>Azospirillum oleiclasticum sp. nov, a nitrogen-fixing and heavy crude oil-emulsifying bacterium isolated from the crude oil of Yumen Oilfield.</title>
        <authorList>
            <person name="Wu D."/>
            <person name="Cai M."/>
            <person name="Zhang X."/>
        </authorList>
    </citation>
    <scope>NUCLEOTIDE SEQUENCE [LARGE SCALE GENOMIC DNA]</scope>
    <source>
        <strain evidence="13 14">ROY-1-1-2</strain>
    </source>
</reference>
<evidence type="ECO:0000256" key="3">
    <source>
        <dbReference type="ARBA" id="ARBA00005735"/>
    </source>
</evidence>
<gene>
    <name evidence="13" type="ORF">HND93_27285</name>
</gene>
<dbReference type="Gene3D" id="3.90.550.10">
    <property type="entry name" value="Spore Coat Polysaccharide Biosynthesis Protein SpsA, Chain A"/>
    <property type="match status" value="1"/>
</dbReference>
<dbReference type="PANTHER" id="PTHR19300">
    <property type="entry name" value="BETA-1,4-GALACTOSYLTRANSFERASE"/>
    <property type="match status" value="1"/>
</dbReference>
<evidence type="ECO:0000256" key="6">
    <source>
        <dbReference type="ARBA" id="ARBA00022692"/>
    </source>
</evidence>
<evidence type="ECO:0000259" key="11">
    <source>
        <dbReference type="Pfam" id="PF02709"/>
    </source>
</evidence>
<dbReference type="EMBL" id="JABFDB010000027">
    <property type="protein sequence ID" value="NYZ23421.1"/>
    <property type="molecule type" value="Genomic_DNA"/>
</dbReference>
<comment type="caution">
    <text evidence="13">The sequence shown here is derived from an EMBL/GenBank/DDBJ whole genome shotgun (WGS) entry which is preliminary data.</text>
</comment>
<keyword evidence="10" id="KW-0325">Glycoprotein</keyword>
<keyword evidence="9" id="KW-0472">Membrane</keyword>
<comment type="subcellular location">
    <subcellularLocation>
        <location evidence="1">Membrane</location>
        <topology evidence="1">Single-pass type II membrane protein</topology>
    </subcellularLocation>
</comment>
<comment type="pathway">
    <text evidence="2">Protein modification; protein glycosylation.</text>
</comment>
<name>A0ABX2TJA5_9PROT</name>
<comment type="similarity">
    <text evidence="3">Belongs to the glycosyltransferase 7 family.</text>
</comment>
<dbReference type="InterPro" id="IPR027995">
    <property type="entry name" value="Galactosyl_T_N"/>
</dbReference>
<dbReference type="Proteomes" id="UP000584642">
    <property type="component" value="Unassembled WGS sequence"/>
</dbReference>
<dbReference type="PRINTS" id="PR02050">
    <property type="entry name" value="B14GALTRFASE"/>
</dbReference>
<evidence type="ECO:0000256" key="5">
    <source>
        <dbReference type="ARBA" id="ARBA00022679"/>
    </source>
</evidence>
<dbReference type="Pfam" id="PF02709">
    <property type="entry name" value="Glyco_transf_7C"/>
    <property type="match status" value="1"/>
</dbReference>
<protein>
    <submittedName>
        <fullName evidence="13">Galactosyltransferase</fullName>
    </submittedName>
</protein>
<accession>A0ABX2TJA5</accession>
<evidence type="ECO:0000256" key="2">
    <source>
        <dbReference type="ARBA" id="ARBA00004922"/>
    </source>
</evidence>
<feature type="domain" description="Galactosyltransferase N-terminal" evidence="12">
    <location>
        <begin position="7"/>
        <end position="87"/>
    </location>
</feature>
<evidence type="ECO:0000256" key="8">
    <source>
        <dbReference type="ARBA" id="ARBA00022989"/>
    </source>
</evidence>
<evidence type="ECO:0000256" key="1">
    <source>
        <dbReference type="ARBA" id="ARBA00004606"/>
    </source>
</evidence>
<dbReference type="SUPFAM" id="SSF53448">
    <property type="entry name" value="Nucleotide-diphospho-sugar transferases"/>
    <property type="match status" value="1"/>
</dbReference>
<feature type="domain" description="Galactosyltransferase C-terminal" evidence="11">
    <location>
        <begin position="121"/>
        <end position="175"/>
    </location>
</feature>
<evidence type="ECO:0000313" key="14">
    <source>
        <dbReference type="Proteomes" id="UP000584642"/>
    </source>
</evidence>
<keyword evidence="7" id="KW-0735">Signal-anchor</keyword>
<keyword evidence="4 13" id="KW-0328">Glycosyltransferase</keyword>
<dbReference type="InterPro" id="IPR027791">
    <property type="entry name" value="Galactosyl_T_C"/>
</dbReference>
<dbReference type="GO" id="GO:0016757">
    <property type="term" value="F:glycosyltransferase activity"/>
    <property type="evidence" value="ECO:0007669"/>
    <property type="project" value="UniProtKB-KW"/>
</dbReference>
<dbReference type="Pfam" id="PF13733">
    <property type="entry name" value="Glyco_transf_7N"/>
    <property type="match status" value="1"/>
</dbReference>
<dbReference type="PANTHER" id="PTHR19300:SF30">
    <property type="entry name" value="BETA-1,4-GALACTOSYLTRANSFERASE 7"/>
    <property type="match status" value="1"/>
</dbReference>